<reference evidence="2" key="3">
    <citation type="submission" date="2015-04" db="UniProtKB">
        <authorList>
            <consortium name="EnsemblPlants"/>
        </authorList>
    </citation>
    <scope>IDENTIFICATION</scope>
    <source>
        <strain evidence="2">cv. Jemalong A17</strain>
    </source>
</reference>
<dbReference type="HOGENOM" id="CLU_2926036_0_0_1"/>
<accession>G7IFK6</accession>
<dbReference type="Proteomes" id="UP000002051">
    <property type="component" value="Chromosome 2"/>
</dbReference>
<name>G7IFK6_MEDTR</name>
<keyword evidence="3" id="KW-1185">Reference proteome</keyword>
<evidence type="ECO:0000313" key="1">
    <source>
        <dbReference type="EMBL" id="AES64281.1"/>
    </source>
</evidence>
<evidence type="ECO:0000313" key="2">
    <source>
        <dbReference type="EnsemblPlants" id="AES64281"/>
    </source>
</evidence>
<reference evidence="1 3" key="1">
    <citation type="journal article" date="2011" name="Nature">
        <title>The Medicago genome provides insight into the evolution of rhizobial symbioses.</title>
        <authorList>
            <person name="Young N.D."/>
            <person name="Debelle F."/>
            <person name="Oldroyd G.E."/>
            <person name="Geurts R."/>
            <person name="Cannon S.B."/>
            <person name="Udvardi M.K."/>
            <person name="Benedito V.A."/>
            <person name="Mayer K.F."/>
            <person name="Gouzy J."/>
            <person name="Schoof H."/>
            <person name="Van de Peer Y."/>
            <person name="Proost S."/>
            <person name="Cook D.R."/>
            <person name="Meyers B.C."/>
            <person name="Spannagl M."/>
            <person name="Cheung F."/>
            <person name="De Mita S."/>
            <person name="Krishnakumar V."/>
            <person name="Gundlach H."/>
            <person name="Zhou S."/>
            <person name="Mudge J."/>
            <person name="Bharti A.K."/>
            <person name="Murray J.D."/>
            <person name="Naoumkina M.A."/>
            <person name="Rosen B."/>
            <person name="Silverstein K.A."/>
            <person name="Tang H."/>
            <person name="Rombauts S."/>
            <person name="Zhao P.X."/>
            <person name="Zhou P."/>
            <person name="Barbe V."/>
            <person name="Bardou P."/>
            <person name="Bechner M."/>
            <person name="Bellec A."/>
            <person name="Berger A."/>
            <person name="Berges H."/>
            <person name="Bidwell S."/>
            <person name="Bisseling T."/>
            <person name="Choisne N."/>
            <person name="Couloux A."/>
            <person name="Denny R."/>
            <person name="Deshpande S."/>
            <person name="Dai X."/>
            <person name="Doyle J.J."/>
            <person name="Dudez A.M."/>
            <person name="Farmer A.D."/>
            <person name="Fouteau S."/>
            <person name="Franken C."/>
            <person name="Gibelin C."/>
            <person name="Gish J."/>
            <person name="Goldstein S."/>
            <person name="Gonzalez A.J."/>
            <person name="Green P.J."/>
            <person name="Hallab A."/>
            <person name="Hartog M."/>
            <person name="Hua A."/>
            <person name="Humphray S.J."/>
            <person name="Jeong D.H."/>
            <person name="Jing Y."/>
            <person name="Jocker A."/>
            <person name="Kenton S.M."/>
            <person name="Kim D.J."/>
            <person name="Klee K."/>
            <person name="Lai H."/>
            <person name="Lang C."/>
            <person name="Lin S."/>
            <person name="Macmil S.L."/>
            <person name="Magdelenat G."/>
            <person name="Matthews L."/>
            <person name="McCorrison J."/>
            <person name="Monaghan E.L."/>
            <person name="Mun J.H."/>
            <person name="Najar F.Z."/>
            <person name="Nicholson C."/>
            <person name="Noirot C."/>
            <person name="O'Bleness M."/>
            <person name="Paule C.R."/>
            <person name="Poulain J."/>
            <person name="Prion F."/>
            <person name="Qin B."/>
            <person name="Qu C."/>
            <person name="Retzel E.F."/>
            <person name="Riddle C."/>
            <person name="Sallet E."/>
            <person name="Samain S."/>
            <person name="Samson N."/>
            <person name="Sanders I."/>
            <person name="Saurat O."/>
            <person name="Scarpelli C."/>
            <person name="Schiex T."/>
            <person name="Segurens B."/>
            <person name="Severin A.J."/>
            <person name="Sherrier D.J."/>
            <person name="Shi R."/>
            <person name="Sims S."/>
            <person name="Singer S.R."/>
            <person name="Sinharoy S."/>
            <person name="Sterck L."/>
            <person name="Viollet A."/>
            <person name="Wang B.B."/>
            <person name="Wang K."/>
            <person name="Wang M."/>
            <person name="Wang X."/>
            <person name="Warfsmann J."/>
            <person name="Weissenbach J."/>
            <person name="White D.D."/>
            <person name="White J.D."/>
            <person name="Wiley G.B."/>
            <person name="Wincker P."/>
            <person name="Xing Y."/>
            <person name="Yang L."/>
            <person name="Yao Z."/>
            <person name="Ying F."/>
            <person name="Zhai J."/>
            <person name="Zhou L."/>
            <person name="Zuber A."/>
            <person name="Denarie J."/>
            <person name="Dixon R.A."/>
            <person name="May G.D."/>
            <person name="Schwartz D.C."/>
            <person name="Rogers J."/>
            <person name="Quetier F."/>
            <person name="Town C.D."/>
            <person name="Roe B.A."/>
        </authorList>
    </citation>
    <scope>NUCLEOTIDE SEQUENCE [LARGE SCALE GENOMIC DNA]</scope>
    <source>
        <strain evidence="1">A17</strain>
        <strain evidence="2 3">cv. Jemalong A17</strain>
    </source>
</reference>
<dbReference type="PaxDb" id="3880-AES64281"/>
<dbReference type="EMBL" id="CM001218">
    <property type="protein sequence ID" value="AES64281.1"/>
    <property type="molecule type" value="Genomic_DNA"/>
</dbReference>
<organism evidence="1 3">
    <name type="scientific">Medicago truncatula</name>
    <name type="common">Barrel medic</name>
    <name type="synonym">Medicago tribuloides</name>
    <dbReference type="NCBI Taxonomy" id="3880"/>
    <lineage>
        <taxon>Eukaryota</taxon>
        <taxon>Viridiplantae</taxon>
        <taxon>Streptophyta</taxon>
        <taxon>Embryophyta</taxon>
        <taxon>Tracheophyta</taxon>
        <taxon>Spermatophyta</taxon>
        <taxon>Magnoliopsida</taxon>
        <taxon>eudicotyledons</taxon>
        <taxon>Gunneridae</taxon>
        <taxon>Pentapetalae</taxon>
        <taxon>rosids</taxon>
        <taxon>fabids</taxon>
        <taxon>Fabales</taxon>
        <taxon>Fabaceae</taxon>
        <taxon>Papilionoideae</taxon>
        <taxon>50 kb inversion clade</taxon>
        <taxon>NPAAA clade</taxon>
        <taxon>Hologalegina</taxon>
        <taxon>IRL clade</taxon>
        <taxon>Trifolieae</taxon>
        <taxon>Medicago</taxon>
    </lineage>
</organism>
<dbReference type="EnsemblPlants" id="AES64281">
    <property type="protein sequence ID" value="AES64281"/>
    <property type="gene ID" value="MTR_2g020560"/>
</dbReference>
<evidence type="ECO:0000313" key="3">
    <source>
        <dbReference type="Proteomes" id="UP000002051"/>
    </source>
</evidence>
<sequence length="61" mass="7499">MSPINNKHIFQPKIKTLFGLPATHHYWHMKSKWKISRPKIEWIYEHKLMVNMKCQLKPNRD</sequence>
<reference evidence="1 3" key="2">
    <citation type="journal article" date="2014" name="BMC Genomics">
        <title>An improved genome release (version Mt4.0) for the model legume Medicago truncatula.</title>
        <authorList>
            <person name="Tang H."/>
            <person name="Krishnakumar V."/>
            <person name="Bidwell S."/>
            <person name="Rosen B."/>
            <person name="Chan A."/>
            <person name="Zhou S."/>
            <person name="Gentzbittel L."/>
            <person name="Childs K.L."/>
            <person name="Yandell M."/>
            <person name="Gundlach H."/>
            <person name="Mayer K.F."/>
            <person name="Schwartz D.C."/>
            <person name="Town C.D."/>
        </authorList>
    </citation>
    <scope>GENOME REANNOTATION</scope>
    <source>
        <strain evidence="2 3">cv. Jemalong A17</strain>
    </source>
</reference>
<proteinExistence type="predicted"/>
<gene>
    <name evidence="1" type="ordered locus">MTR_2g020560</name>
</gene>
<protein>
    <submittedName>
        <fullName evidence="1 2">Uncharacterized protein</fullName>
    </submittedName>
</protein>
<dbReference type="AlphaFoldDB" id="G7IFK6"/>